<dbReference type="Gramene" id="PNT66635">
    <property type="protein sequence ID" value="PNT66635"/>
    <property type="gene ID" value="BRADI_3g15097v3"/>
</dbReference>
<dbReference type="RefSeq" id="XP_014756685.1">
    <property type="nucleotide sequence ID" value="XM_014901199.2"/>
</dbReference>
<organism evidence="3">
    <name type="scientific">Brachypodium distachyon</name>
    <name type="common">Purple false brome</name>
    <name type="synonym">Trachynia distachya</name>
    <dbReference type="NCBI Taxonomy" id="15368"/>
    <lineage>
        <taxon>Eukaryota</taxon>
        <taxon>Viridiplantae</taxon>
        <taxon>Streptophyta</taxon>
        <taxon>Embryophyta</taxon>
        <taxon>Tracheophyta</taxon>
        <taxon>Spermatophyta</taxon>
        <taxon>Magnoliopsida</taxon>
        <taxon>Liliopsida</taxon>
        <taxon>Poales</taxon>
        <taxon>Poaceae</taxon>
        <taxon>BOP clade</taxon>
        <taxon>Pooideae</taxon>
        <taxon>Stipodae</taxon>
        <taxon>Brachypodieae</taxon>
        <taxon>Brachypodium</taxon>
    </lineage>
</organism>
<reference evidence="3 4" key="1">
    <citation type="journal article" date="2010" name="Nature">
        <title>Genome sequencing and analysis of the model grass Brachypodium distachyon.</title>
        <authorList>
            <consortium name="International Brachypodium Initiative"/>
        </authorList>
    </citation>
    <scope>NUCLEOTIDE SEQUENCE [LARGE SCALE GENOMIC DNA]</scope>
    <source>
        <strain evidence="3 4">Bd21</strain>
    </source>
</reference>
<keyword evidence="5" id="KW-1185">Reference proteome</keyword>
<dbReference type="EMBL" id="CM000882">
    <property type="protein sequence ID" value="PNT66635.1"/>
    <property type="molecule type" value="Genomic_DNA"/>
</dbReference>
<dbReference type="EMBL" id="CM000882">
    <property type="protein sequence ID" value="PNT66633.1"/>
    <property type="molecule type" value="Genomic_DNA"/>
</dbReference>
<evidence type="ECO:0000256" key="2">
    <source>
        <dbReference type="SAM" id="Phobius"/>
    </source>
</evidence>
<dbReference type="Gramene" id="PNT66638">
    <property type="protein sequence ID" value="PNT66638"/>
    <property type="gene ID" value="BRADI_3g15097v3"/>
</dbReference>
<dbReference type="EMBL" id="CM000882">
    <property type="protein sequence ID" value="PNT66640.1"/>
    <property type="molecule type" value="Genomic_DNA"/>
</dbReference>
<dbReference type="EnsemblPlants" id="KQJ95081">
    <property type="protein sequence ID" value="KQJ95081"/>
    <property type="gene ID" value="BRADI_3g15097v3"/>
</dbReference>
<feature type="transmembrane region" description="Helical" evidence="2">
    <location>
        <begin position="507"/>
        <end position="531"/>
    </location>
</feature>
<sequence length="537" mass="59283">MHTCMLVDLLIAGQRSSNGQADFAESQMTVSSSFIDQGQQSSGAAAAPPPPLEEGDDSLITEILTIIPVTLLDTSVSCLISWAGDGIDRGHYIPGLVRIGPLHRQDPSQRSADWVEQVKKDVLRGLLMSHDEAGRREELRSYLEAMEGMEADARRCYNRTFSLMTSKEFARMLLLDGCFLYSRFVSCSVDDITVDRDIIFLLENQIPFFVLEEIHRLLIARGRPDVSVVVLDKVASRVEQVLRCNGYSSTTLDHTSSPPPCHLLHLLYMYFIPAGAGTGSGTVQVPVCWRTVTHCFSTSVMLLKRMLGVGHTNNTSSSSNNTNSNSSNNTNTTSSGVPAPQVHWRTATQYYAAGVRLVKRKLGNGEGEARSILDVEVRGETLHAPCLTVDNNTFRMLRNMVALEQKSLQQRTSHVTAYCLFMSQLASTEKDVELLITKGIIVHLLHSNKDVATGLAGLCDGVVLNAYDPDLCYLRHQQEALEKLCRSSWRKSKAWLRHIKCDNRLKMLAVVAAVVIFIATLLQLLFAGLGYGNGKGH</sequence>
<dbReference type="STRING" id="15368.A0A0Q3Q0A9"/>
<dbReference type="Gramene" id="PNT66633">
    <property type="protein sequence ID" value="PNT66633"/>
    <property type="gene ID" value="BRADI_3g15097v3"/>
</dbReference>
<dbReference type="EnsemblPlants" id="PNT66639">
    <property type="protein sequence ID" value="PNT66639"/>
    <property type="gene ID" value="BRADI_3g15097v3"/>
</dbReference>
<dbReference type="RefSeq" id="XP_024316658.1">
    <property type="nucleotide sequence ID" value="XM_024460890.1"/>
</dbReference>
<gene>
    <name evidence="4" type="primary">LOC104583543</name>
    <name evidence="3" type="ORF">BRADI_3g15097v3</name>
</gene>
<dbReference type="EnsemblPlants" id="PNT66637">
    <property type="protein sequence ID" value="PNT66637"/>
    <property type="gene ID" value="BRADI_3g15097v3"/>
</dbReference>
<keyword evidence="2" id="KW-0472">Membrane</keyword>
<name>A0A0Q3Q0A9_BRADI</name>
<dbReference type="Gramene" id="PNT66639">
    <property type="protein sequence ID" value="PNT66639"/>
    <property type="gene ID" value="BRADI_3g15097v3"/>
</dbReference>
<dbReference type="Gramene" id="PNT66640">
    <property type="protein sequence ID" value="PNT66640"/>
    <property type="gene ID" value="BRADI_3g15097v3"/>
</dbReference>
<feature type="compositionally biased region" description="Polar residues" evidence="1">
    <location>
        <begin position="32"/>
        <end position="43"/>
    </location>
</feature>
<dbReference type="InterPro" id="IPR004158">
    <property type="entry name" value="DUF247_pln"/>
</dbReference>
<dbReference type="ExpressionAtlas" id="A0A0Q3Q0A9">
    <property type="expression patterns" value="baseline and differential"/>
</dbReference>
<dbReference type="EnsemblPlants" id="PNT66635">
    <property type="protein sequence ID" value="PNT66635"/>
    <property type="gene ID" value="BRADI_3g15097v3"/>
</dbReference>
<dbReference type="RefSeq" id="XP_014756684.1">
    <property type="nucleotide sequence ID" value="XM_014901198.2"/>
</dbReference>
<evidence type="ECO:0000256" key="1">
    <source>
        <dbReference type="SAM" id="MobiDB-lite"/>
    </source>
</evidence>
<dbReference type="RefSeq" id="XP_014756686.1">
    <property type="nucleotide sequence ID" value="XM_014901200.2"/>
</dbReference>
<evidence type="ECO:0000313" key="4">
    <source>
        <dbReference type="EnsemblPlants" id="KQJ95081"/>
    </source>
</evidence>
<dbReference type="RefSeq" id="XP_010234314.1">
    <property type="nucleotide sequence ID" value="XM_010236012.3"/>
</dbReference>
<proteinExistence type="predicted"/>
<protein>
    <submittedName>
        <fullName evidence="3 4">Uncharacterized protein</fullName>
    </submittedName>
</protein>
<reference evidence="3" key="2">
    <citation type="submission" date="2017-06" db="EMBL/GenBank/DDBJ databases">
        <title>WGS assembly of Brachypodium distachyon.</title>
        <authorList>
            <consortium name="The International Brachypodium Initiative"/>
            <person name="Lucas S."/>
            <person name="Harmon-Smith M."/>
            <person name="Lail K."/>
            <person name="Tice H."/>
            <person name="Grimwood J."/>
            <person name="Bruce D."/>
            <person name="Barry K."/>
            <person name="Shu S."/>
            <person name="Lindquist E."/>
            <person name="Wang M."/>
            <person name="Pitluck S."/>
            <person name="Vogel J.P."/>
            <person name="Garvin D.F."/>
            <person name="Mockler T.C."/>
            <person name="Schmutz J."/>
            <person name="Rokhsar D."/>
            <person name="Bevan M.W."/>
        </authorList>
    </citation>
    <scope>NUCLEOTIDE SEQUENCE</scope>
    <source>
        <strain evidence="3">Bd21</strain>
    </source>
</reference>
<dbReference type="Gramene" id="PNT66641">
    <property type="protein sequence ID" value="PNT66641"/>
    <property type="gene ID" value="BRADI_3g15097v3"/>
</dbReference>
<dbReference type="RefSeq" id="XP_024316657.1">
    <property type="nucleotide sequence ID" value="XM_024460889.1"/>
</dbReference>
<feature type="region of interest" description="Disordered" evidence="1">
    <location>
        <begin position="312"/>
        <end position="339"/>
    </location>
</feature>
<dbReference type="EMBL" id="CM000882">
    <property type="protein sequence ID" value="PNT66638.1"/>
    <property type="molecule type" value="Genomic_DNA"/>
</dbReference>
<keyword evidence="2" id="KW-0812">Transmembrane</keyword>
<dbReference type="EMBL" id="CM000882">
    <property type="protein sequence ID" value="KQJ95081.1"/>
    <property type="molecule type" value="Genomic_DNA"/>
</dbReference>
<dbReference type="OrthoDB" id="629876at2759"/>
<keyword evidence="2" id="KW-1133">Transmembrane helix</keyword>
<feature type="compositionally biased region" description="Low complexity" evidence="1">
    <location>
        <begin position="312"/>
        <end position="335"/>
    </location>
</feature>
<dbReference type="Pfam" id="PF03140">
    <property type="entry name" value="DUF247"/>
    <property type="match status" value="1"/>
</dbReference>
<dbReference type="EnsemblPlants" id="PNT66640">
    <property type="protein sequence ID" value="PNT66640"/>
    <property type="gene ID" value="BRADI_3g15097v3"/>
</dbReference>
<dbReference type="EMBL" id="CM000882">
    <property type="protein sequence ID" value="PNT66639.1"/>
    <property type="molecule type" value="Genomic_DNA"/>
</dbReference>
<dbReference type="EnsemblPlants" id="PNT66638">
    <property type="protein sequence ID" value="PNT66638"/>
    <property type="gene ID" value="BRADI_3g15097v3"/>
</dbReference>
<dbReference type="Gramene" id="PNT66637">
    <property type="protein sequence ID" value="PNT66637"/>
    <property type="gene ID" value="BRADI_3g15097v3"/>
</dbReference>
<dbReference type="EnsemblPlants" id="PNT66633">
    <property type="protein sequence ID" value="PNT66633"/>
    <property type="gene ID" value="BRADI_3g15097v3"/>
</dbReference>
<dbReference type="GeneID" id="104583543"/>
<feature type="region of interest" description="Disordered" evidence="1">
    <location>
        <begin position="32"/>
        <end position="55"/>
    </location>
</feature>
<dbReference type="EMBL" id="CM000882">
    <property type="protein sequence ID" value="PNT66641.1"/>
    <property type="molecule type" value="Genomic_DNA"/>
</dbReference>
<dbReference type="EMBL" id="CM000882">
    <property type="protein sequence ID" value="PNT66637.1"/>
    <property type="molecule type" value="Genomic_DNA"/>
</dbReference>
<dbReference type="KEGG" id="bdi:104583543"/>
<accession>A0A0Q3Q0A9</accession>
<evidence type="ECO:0000313" key="5">
    <source>
        <dbReference type="Proteomes" id="UP000008810"/>
    </source>
</evidence>
<dbReference type="Gramene" id="KQJ95081">
    <property type="protein sequence ID" value="KQJ95081"/>
    <property type="gene ID" value="BRADI_3g15097v3"/>
</dbReference>
<reference evidence="4" key="3">
    <citation type="submission" date="2018-08" db="UniProtKB">
        <authorList>
            <consortium name="EnsemblPlants"/>
        </authorList>
    </citation>
    <scope>IDENTIFICATION</scope>
    <source>
        <strain evidence="4">cv. Bd21</strain>
    </source>
</reference>
<dbReference type="Proteomes" id="UP000008810">
    <property type="component" value="Chromosome 3"/>
</dbReference>
<dbReference type="PANTHER" id="PTHR31170">
    <property type="entry name" value="BNAC04G53230D PROTEIN"/>
    <property type="match status" value="1"/>
</dbReference>
<dbReference type="RefSeq" id="XP_010234311.1">
    <property type="nucleotide sequence ID" value="XM_010236009.3"/>
</dbReference>
<dbReference type="PANTHER" id="PTHR31170:SF18">
    <property type="entry name" value="(WILD MALAYSIAN BANANA) HYPOTHETICAL PROTEIN"/>
    <property type="match status" value="1"/>
</dbReference>
<dbReference type="AlphaFoldDB" id="A0A0Q3Q0A9"/>
<dbReference type="EnsemblPlants" id="PNT66641">
    <property type="protein sequence ID" value="PNT66641"/>
    <property type="gene ID" value="BRADI_3g15097v3"/>
</dbReference>
<evidence type="ECO:0000313" key="3">
    <source>
        <dbReference type="EMBL" id="KQJ95081.1"/>
    </source>
</evidence>